<reference evidence="2 3" key="1">
    <citation type="submission" date="2018-10" db="EMBL/GenBank/DDBJ databases">
        <title>Parasedimentitalea marina sp. nov., a psychrophilic bacterium isolated from deep seawater of the New Britain Trench.</title>
        <authorList>
            <person name="Cao J."/>
        </authorList>
    </citation>
    <scope>NUCLEOTIDE SEQUENCE [LARGE SCALE GENOMIC DNA]</scope>
    <source>
        <strain evidence="2 3">W43</strain>
    </source>
</reference>
<evidence type="ECO:0000256" key="1">
    <source>
        <dbReference type="SAM" id="Phobius"/>
    </source>
</evidence>
<sequence>MKKNGITNLLKEFWVFGDPALQILCCMFPLMIVWRNYFPESYYGTRFTMLGELSIFVLMPFGFVACVYEFWKQKKACGKK</sequence>
<dbReference type="AlphaFoldDB" id="A0A3T0MZR1"/>
<dbReference type="Proteomes" id="UP000283063">
    <property type="component" value="Chromosome"/>
</dbReference>
<dbReference type="EMBL" id="CP033219">
    <property type="protein sequence ID" value="AZV77222.1"/>
    <property type="molecule type" value="Genomic_DNA"/>
</dbReference>
<keyword evidence="1" id="KW-1133">Transmembrane helix</keyword>
<organism evidence="2 3">
    <name type="scientific">Parasedimentitalea marina</name>
    <dbReference type="NCBI Taxonomy" id="2483033"/>
    <lineage>
        <taxon>Bacteria</taxon>
        <taxon>Pseudomonadati</taxon>
        <taxon>Pseudomonadota</taxon>
        <taxon>Alphaproteobacteria</taxon>
        <taxon>Rhodobacterales</taxon>
        <taxon>Paracoccaceae</taxon>
        <taxon>Parasedimentitalea</taxon>
    </lineage>
</organism>
<proteinExistence type="predicted"/>
<dbReference type="KEGG" id="sedi:EBB79_04505"/>
<gene>
    <name evidence="2" type="ORF">EBB79_04505</name>
</gene>
<keyword evidence="1" id="KW-0812">Transmembrane</keyword>
<dbReference type="RefSeq" id="WP_127747776.1">
    <property type="nucleotide sequence ID" value="NZ_CP033219.1"/>
</dbReference>
<name>A0A3T0MZR1_9RHOB</name>
<protein>
    <submittedName>
        <fullName evidence="2">Uncharacterized protein</fullName>
    </submittedName>
</protein>
<feature type="transmembrane region" description="Helical" evidence="1">
    <location>
        <begin position="12"/>
        <end position="33"/>
    </location>
</feature>
<keyword evidence="3" id="KW-1185">Reference proteome</keyword>
<keyword evidence="1" id="KW-0472">Membrane</keyword>
<evidence type="ECO:0000313" key="2">
    <source>
        <dbReference type="EMBL" id="AZV77222.1"/>
    </source>
</evidence>
<accession>A0A3T0MZR1</accession>
<evidence type="ECO:0000313" key="3">
    <source>
        <dbReference type="Proteomes" id="UP000283063"/>
    </source>
</evidence>
<feature type="transmembrane region" description="Helical" evidence="1">
    <location>
        <begin position="53"/>
        <end position="71"/>
    </location>
</feature>